<dbReference type="Proteomes" id="UP001190700">
    <property type="component" value="Unassembled WGS sequence"/>
</dbReference>
<keyword evidence="1" id="KW-0479">Metal-binding</keyword>
<name>A0AAE0CHJ3_9CHLO</name>
<evidence type="ECO:0000313" key="4">
    <source>
        <dbReference type="EMBL" id="KAK3253932.1"/>
    </source>
</evidence>
<dbReference type="InterPro" id="IPR007527">
    <property type="entry name" value="Znf_SWIM"/>
</dbReference>
<feature type="compositionally biased region" description="Basic residues" evidence="2">
    <location>
        <begin position="301"/>
        <end position="310"/>
    </location>
</feature>
<dbReference type="PROSITE" id="PS50966">
    <property type="entry name" value="ZF_SWIM"/>
    <property type="match status" value="1"/>
</dbReference>
<proteinExistence type="predicted"/>
<keyword evidence="5" id="KW-1185">Reference proteome</keyword>
<keyword evidence="1" id="KW-0863">Zinc-finger</keyword>
<evidence type="ECO:0000259" key="3">
    <source>
        <dbReference type="PROSITE" id="PS50966"/>
    </source>
</evidence>
<dbReference type="AlphaFoldDB" id="A0AAE0CHJ3"/>
<dbReference type="EMBL" id="LGRX02024555">
    <property type="protein sequence ID" value="KAK3253932.1"/>
    <property type="molecule type" value="Genomic_DNA"/>
</dbReference>
<reference evidence="4 5" key="1">
    <citation type="journal article" date="2015" name="Genome Biol. Evol.">
        <title>Comparative Genomics of a Bacterivorous Green Alga Reveals Evolutionary Causalities and Consequences of Phago-Mixotrophic Mode of Nutrition.</title>
        <authorList>
            <person name="Burns J.A."/>
            <person name="Paasch A."/>
            <person name="Narechania A."/>
            <person name="Kim E."/>
        </authorList>
    </citation>
    <scope>NUCLEOTIDE SEQUENCE [LARGE SCALE GENOMIC DNA]</scope>
    <source>
        <strain evidence="4 5">PLY_AMNH</strain>
    </source>
</reference>
<protein>
    <recommendedName>
        <fullName evidence="3">SWIM-type domain-containing protein</fullName>
    </recommendedName>
</protein>
<comment type="caution">
    <text evidence="4">The sequence shown here is derived from an EMBL/GenBank/DDBJ whole genome shotgun (WGS) entry which is preliminary data.</text>
</comment>
<evidence type="ECO:0000256" key="1">
    <source>
        <dbReference type="PROSITE-ProRule" id="PRU00325"/>
    </source>
</evidence>
<sequence>MAKSESSAAYAAMFRSTNAAVKLLFDIEFKPGNDNSDRATEIRKAYEDVYACNWTTCWPHIARKPFDEFRAYMRDNSDDFQHAMRKNLRDTFPRSTSVPLITSGFYTASGIPGVEPFSQPIESYNKDTKQNKILNLRCQMDELLTKSLPELLWLDGQDHTWPIFRRVPEDLLPSELLEKAAGFTDTDILEYPPDSGTFFLNRKLKLDTAVNANRVVEYLGGLNGAAKVDKRLSVEKFCERYLSLHKVWFDPNFELEEGVQPGLWRCDCKGFFHSVVCSHVLKVRSLKNGLRLEAATELLPKRKRSGRHKPPTPALTRQPESPPAQKKARSARRR</sequence>
<accession>A0AAE0CHJ3</accession>
<feature type="domain" description="SWIM-type" evidence="3">
    <location>
        <begin position="253"/>
        <end position="288"/>
    </location>
</feature>
<organism evidence="4 5">
    <name type="scientific">Cymbomonas tetramitiformis</name>
    <dbReference type="NCBI Taxonomy" id="36881"/>
    <lineage>
        <taxon>Eukaryota</taxon>
        <taxon>Viridiplantae</taxon>
        <taxon>Chlorophyta</taxon>
        <taxon>Pyramimonadophyceae</taxon>
        <taxon>Pyramimonadales</taxon>
        <taxon>Pyramimonadaceae</taxon>
        <taxon>Cymbomonas</taxon>
    </lineage>
</organism>
<evidence type="ECO:0000256" key="2">
    <source>
        <dbReference type="SAM" id="MobiDB-lite"/>
    </source>
</evidence>
<gene>
    <name evidence="4" type="ORF">CYMTET_36839</name>
</gene>
<keyword evidence="1" id="KW-0862">Zinc</keyword>
<evidence type="ECO:0000313" key="5">
    <source>
        <dbReference type="Proteomes" id="UP001190700"/>
    </source>
</evidence>
<feature type="region of interest" description="Disordered" evidence="2">
    <location>
        <begin position="298"/>
        <end position="334"/>
    </location>
</feature>
<dbReference type="GO" id="GO:0008270">
    <property type="term" value="F:zinc ion binding"/>
    <property type="evidence" value="ECO:0007669"/>
    <property type="project" value="UniProtKB-KW"/>
</dbReference>